<organism evidence="2 3">
    <name type="scientific">Fulvivirga sediminis</name>
    <dbReference type="NCBI Taxonomy" id="2803949"/>
    <lineage>
        <taxon>Bacteria</taxon>
        <taxon>Pseudomonadati</taxon>
        <taxon>Bacteroidota</taxon>
        <taxon>Cytophagia</taxon>
        <taxon>Cytophagales</taxon>
        <taxon>Fulvivirgaceae</taxon>
        <taxon>Fulvivirga</taxon>
    </lineage>
</organism>
<reference evidence="2" key="1">
    <citation type="submission" date="2021-01" db="EMBL/GenBank/DDBJ databases">
        <title>Fulvivirga kasyanovii gen. nov., sp nov., a novel member of the phylum Bacteroidetes isolated from seawater in a mussel farm.</title>
        <authorList>
            <person name="Zhao L.-H."/>
            <person name="Wang Z.-J."/>
        </authorList>
    </citation>
    <scope>NUCLEOTIDE SEQUENCE</scope>
    <source>
        <strain evidence="2">2943</strain>
    </source>
</reference>
<evidence type="ECO:0000256" key="1">
    <source>
        <dbReference type="SAM" id="MobiDB-lite"/>
    </source>
</evidence>
<gene>
    <name evidence="2" type="ORF">JL102_04700</name>
</gene>
<keyword evidence="3" id="KW-1185">Reference proteome</keyword>
<feature type="region of interest" description="Disordered" evidence="1">
    <location>
        <begin position="221"/>
        <end position="251"/>
    </location>
</feature>
<proteinExistence type="predicted"/>
<accession>A0A937JXF0</accession>
<sequence>MVKIHHLIIGILLFCCIQACTQRSICPAYQSAFIHDEEALRRHFSYFAEDSTPKVVEANKDRFLIIEPMSYKKKIRSMQTVAMEDVYPQEEDSLEFDDEFYLAEREGYDSTAVISVDTLALSPLDSAYKISIKKETFNIEQELYLWYLKDYIVYPDTRLQMEANAEANGKSEKKKGFFKRLFGKKKNKSDSTQFDVETSATELDGKKKKKGFLGGLFKKKKKDEATEEDLIKEEEEEEDLEPDLDINQDDF</sequence>
<feature type="compositionally biased region" description="Acidic residues" evidence="1">
    <location>
        <begin position="225"/>
        <end position="251"/>
    </location>
</feature>
<evidence type="ECO:0000313" key="3">
    <source>
        <dbReference type="Proteomes" id="UP000659388"/>
    </source>
</evidence>
<dbReference type="Proteomes" id="UP000659388">
    <property type="component" value="Unassembled WGS sequence"/>
</dbReference>
<dbReference type="RefSeq" id="WP_202243091.1">
    <property type="nucleotide sequence ID" value="NZ_JAESIY010000002.1"/>
</dbReference>
<protein>
    <submittedName>
        <fullName evidence="2">Uncharacterized protein</fullName>
    </submittedName>
</protein>
<name>A0A937JXF0_9BACT</name>
<comment type="caution">
    <text evidence="2">The sequence shown here is derived from an EMBL/GenBank/DDBJ whole genome shotgun (WGS) entry which is preliminary data.</text>
</comment>
<dbReference type="EMBL" id="JAESIY010000002">
    <property type="protein sequence ID" value="MBL3655418.1"/>
    <property type="molecule type" value="Genomic_DNA"/>
</dbReference>
<dbReference type="AlphaFoldDB" id="A0A937JXF0"/>
<evidence type="ECO:0000313" key="2">
    <source>
        <dbReference type="EMBL" id="MBL3655418.1"/>
    </source>
</evidence>